<evidence type="ECO:0000313" key="1">
    <source>
        <dbReference type="EMBL" id="QTD46914.1"/>
    </source>
</evidence>
<proteinExistence type="predicted"/>
<dbReference type="AlphaFoldDB" id="A0A975CJU1"/>
<sequence length="70" mass="7573">MKLASSAYPESASSYALMSKLSDVFFCVLRESLASFAFLCASLGTIAPLLARMLQFHPRPASFETPLGEP</sequence>
<protein>
    <submittedName>
        <fullName evidence="1">Uncharacterized protein</fullName>
    </submittedName>
</protein>
<dbReference type="KEGG" id="otd:J1M35_08615"/>
<evidence type="ECO:0000313" key="2">
    <source>
        <dbReference type="Proteomes" id="UP000663903"/>
    </source>
</evidence>
<reference evidence="1" key="1">
    <citation type="submission" date="2021-03" db="EMBL/GenBank/DDBJ databases">
        <title>Ottowia sp. 27C isolated from the cloaca of a Giant Asian pond turtle (Heosemys grandis).</title>
        <authorList>
            <person name="Spergser J."/>
            <person name="Busse H.-J."/>
        </authorList>
    </citation>
    <scope>NUCLEOTIDE SEQUENCE</scope>
    <source>
        <strain evidence="1">27C</strain>
    </source>
</reference>
<dbReference type="RefSeq" id="WP_208010811.1">
    <property type="nucleotide sequence ID" value="NZ_CP071796.1"/>
</dbReference>
<dbReference type="EMBL" id="CP071796">
    <property type="protein sequence ID" value="QTD46914.1"/>
    <property type="molecule type" value="Genomic_DNA"/>
</dbReference>
<dbReference type="Proteomes" id="UP000663903">
    <property type="component" value="Chromosome"/>
</dbReference>
<gene>
    <name evidence="1" type="ORF">J1M35_08615</name>
</gene>
<keyword evidence="2" id="KW-1185">Reference proteome</keyword>
<organism evidence="1 2">
    <name type="scientific">Ottowia testudinis</name>
    <dbReference type="NCBI Taxonomy" id="2816950"/>
    <lineage>
        <taxon>Bacteria</taxon>
        <taxon>Pseudomonadati</taxon>
        <taxon>Pseudomonadota</taxon>
        <taxon>Betaproteobacteria</taxon>
        <taxon>Burkholderiales</taxon>
        <taxon>Comamonadaceae</taxon>
        <taxon>Ottowia</taxon>
    </lineage>
</organism>
<name>A0A975CJU1_9BURK</name>
<accession>A0A975CJU1</accession>